<organism evidence="1">
    <name type="scientific">Trichophyton rubrum CBS 288.86</name>
    <dbReference type="NCBI Taxonomy" id="1215330"/>
    <lineage>
        <taxon>Eukaryota</taxon>
        <taxon>Fungi</taxon>
        <taxon>Dikarya</taxon>
        <taxon>Ascomycota</taxon>
        <taxon>Pezizomycotina</taxon>
        <taxon>Eurotiomycetes</taxon>
        <taxon>Eurotiomycetidae</taxon>
        <taxon>Onygenales</taxon>
        <taxon>Arthrodermataceae</taxon>
        <taxon>Trichophyton</taxon>
    </lineage>
</organism>
<gene>
    <name evidence="1" type="ORF">H103_06089</name>
</gene>
<sequence length="106" mass="11252">MVAAGGGGGGGGGGDIMDPAGPRWYLSIAMVLSNNQMHSGTLGGGYTIIGDLKGERGRERNEQEPTRTWLLKAPAAWFPGSSRQCSACLSAIRIERRRWAVYTGIN</sequence>
<reference evidence="1" key="1">
    <citation type="submission" date="2014-02" db="EMBL/GenBank/DDBJ databases">
        <title>The Genome Sequence of Trichophyton rubrum (morphotype fischeri) CBS 288.86.</title>
        <authorList>
            <consortium name="The Broad Institute Genomics Platform"/>
            <person name="Cuomo C.A."/>
            <person name="White T.C."/>
            <person name="Graser Y."/>
            <person name="Martinez-Rossi N."/>
            <person name="Heitman J."/>
            <person name="Young S.K."/>
            <person name="Zeng Q."/>
            <person name="Gargeya S."/>
            <person name="Abouelleil A."/>
            <person name="Alvarado L."/>
            <person name="Chapman S.B."/>
            <person name="Gainer-Dewar J."/>
            <person name="Goldberg J."/>
            <person name="Griggs A."/>
            <person name="Gujja S."/>
            <person name="Hansen M."/>
            <person name="Howarth C."/>
            <person name="Imamovic A."/>
            <person name="Larimer J."/>
            <person name="Martinez D."/>
            <person name="Murphy C."/>
            <person name="Pearson M.D."/>
            <person name="Persinoti G."/>
            <person name="Poon T."/>
            <person name="Priest M."/>
            <person name="Roberts A.D."/>
            <person name="Saif S."/>
            <person name="Shea T.D."/>
            <person name="Sykes S.N."/>
            <person name="Wortman J."/>
            <person name="Nusbaum C."/>
            <person name="Birren B."/>
        </authorList>
    </citation>
    <scope>NUCLEOTIDE SEQUENCE [LARGE SCALE GENOMIC DNA]</scope>
    <source>
        <strain evidence="1">CBS 288.86</strain>
    </source>
</reference>
<protein>
    <submittedName>
        <fullName evidence="1">Uncharacterized protein</fullName>
    </submittedName>
</protein>
<dbReference type="HOGENOM" id="CLU_2225092_0_0_1"/>
<accession>A0A022VXP9</accession>
<dbReference type="AlphaFoldDB" id="A0A022VXP9"/>
<proteinExistence type="predicted"/>
<dbReference type="EMBL" id="KK207885">
    <property type="protein sequence ID" value="EZF50508.1"/>
    <property type="molecule type" value="Genomic_DNA"/>
</dbReference>
<dbReference type="Proteomes" id="UP000023758">
    <property type="component" value="Unassembled WGS sequence"/>
</dbReference>
<name>A0A022VXP9_TRIRU</name>
<evidence type="ECO:0000313" key="1">
    <source>
        <dbReference type="EMBL" id="EZF50508.1"/>
    </source>
</evidence>